<dbReference type="SUPFAM" id="SSF46785">
    <property type="entry name" value="Winged helix' DNA-binding domain"/>
    <property type="match status" value="1"/>
</dbReference>
<dbReference type="PANTHER" id="PTHR30346">
    <property type="entry name" value="TRANSCRIPTIONAL DUAL REGULATOR HCAR-RELATED"/>
    <property type="match status" value="1"/>
</dbReference>
<dbReference type="PRINTS" id="PR00039">
    <property type="entry name" value="HTHLYSR"/>
</dbReference>
<evidence type="ECO:0000256" key="2">
    <source>
        <dbReference type="ARBA" id="ARBA00023015"/>
    </source>
</evidence>
<evidence type="ECO:0000256" key="4">
    <source>
        <dbReference type="ARBA" id="ARBA00023163"/>
    </source>
</evidence>
<name>Z9JU36_9MICO</name>
<keyword evidence="3" id="KW-0238">DNA-binding</keyword>
<dbReference type="PANTHER" id="PTHR30346:SF0">
    <property type="entry name" value="HCA OPERON TRANSCRIPTIONAL ACTIVATOR HCAR"/>
    <property type="match status" value="1"/>
</dbReference>
<sequence length="281" mass="29148">MDLIRHLELFEAVASEGHFGRAAERMGMAQPPMSQAIKRLEAELGCVLLERTSSGAVLTPAGARVREAAGRARQAVAEVRAAAADHALAPVRLLVDPALPGAWAAAIVRDAEASGLAVDLEPVPTEGALQRARAADLPAVVLAPFRAEGLRASGAAPALLWEARHEAPRSRTTALVHEKASAAFLARLARELRGLAVGGDLVPMPQATALGRLAAGRVHAVISTEAPVLPEALAGSVRVRSLPIGRASAVFHAVLRRTARDRATVAVHAAAAATLARVHDA</sequence>
<evidence type="ECO:0000256" key="1">
    <source>
        <dbReference type="ARBA" id="ARBA00009437"/>
    </source>
</evidence>
<keyword evidence="4" id="KW-0804">Transcription</keyword>
<dbReference type="Pfam" id="PF00126">
    <property type="entry name" value="HTH_1"/>
    <property type="match status" value="1"/>
</dbReference>
<dbReference type="InterPro" id="IPR036388">
    <property type="entry name" value="WH-like_DNA-bd_sf"/>
</dbReference>
<proteinExistence type="inferred from homology"/>
<evidence type="ECO:0000259" key="5">
    <source>
        <dbReference type="PROSITE" id="PS50931"/>
    </source>
</evidence>
<protein>
    <submittedName>
        <fullName evidence="6">LysR family transcriptional regulator</fullName>
    </submittedName>
</protein>
<dbReference type="GO" id="GO:0032993">
    <property type="term" value="C:protein-DNA complex"/>
    <property type="evidence" value="ECO:0007669"/>
    <property type="project" value="TreeGrafter"/>
</dbReference>
<dbReference type="FunFam" id="1.10.10.10:FF:000001">
    <property type="entry name" value="LysR family transcriptional regulator"/>
    <property type="match status" value="1"/>
</dbReference>
<organism evidence="6 7">
    <name type="scientific">Brachybacterium phenoliresistens</name>
    <dbReference type="NCBI Taxonomy" id="396014"/>
    <lineage>
        <taxon>Bacteria</taxon>
        <taxon>Bacillati</taxon>
        <taxon>Actinomycetota</taxon>
        <taxon>Actinomycetes</taxon>
        <taxon>Micrococcales</taxon>
        <taxon>Dermabacteraceae</taxon>
        <taxon>Brachybacterium</taxon>
    </lineage>
</organism>
<dbReference type="HOGENOM" id="CLU_989266_0_0_11"/>
<dbReference type="eggNOG" id="COG0583">
    <property type="taxonomic scope" value="Bacteria"/>
</dbReference>
<comment type="similarity">
    <text evidence="1">Belongs to the LysR transcriptional regulatory family.</text>
</comment>
<dbReference type="AlphaFoldDB" id="Z9JU36"/>
<dbReference type="GO" id="GO:0003677">
    <property type="term" value="F:DNA binding"/>
    <property type="evidence" value="ECO:0007669"/>
    <property type="project" value="UniProtKB-KW"/>
</dbReference>
<gene>
    <name evidence="6" type="ORF">BF93_17070</name>
</gene>
<dbReference type="InterPro" id="IPR036390">
    <property type="entry name" value="WH_DNA-bd_sf"/>
</dbReference>
<dbReference type="PROSITE" id="PS50931">
    <property type="entry name" value="HTH_LYSR"/>
    <property type="match status" value="1"/>
</dbReference>
<dbReference type="GO" id="GO:0003700">
    <property type="term" value="F:DNA-binding transcription factor activity"/>
    <property type="evidence" value="ECO:0007669"/>
    <property type="project" value="InterPro"/>
</dbReference>
<evidence type="ECO:0000313" key="6">
    <source>
        <dbReference type="EMBL" id="EWS81282.1"/>
    </source>
</evidence>
<keyword evidence="2" id="KW-0805">Transcription regulation</keyword>
<dbReference type="EMBL" id="JDYK01000008">
    <property type="protein sequence ID" value="EWS81282.1"/>
    <property type="molecule type" value="Genomic_DNA"/>
</dbReference>
<comment type="caution">
    <text evidence="6">The sequence shown here is derived from an EMBL/GenBank/DDBJ whole genome shotgun (WGS) entry which is preliminary data.</text>
</comment>
<dbReference type="Proteomes" id="UP000023067">
    <property type="component" value="Unassembled WGS sequence"/>
</dbReference>
<dbReference type="RefSeq" id="WP_051486754.1">
    <property type="nucleotide sequence ID" value="NZ_KK069993.1"/>
</dbReference>
<evidence type="ECO:0000313" key="7">
    <source>
        <dbReference type="Proteomes" id="UP000023067"/>
    </source>
</evidence>
<keyword evidence="7" id="KW-1185">Reference proteome</keyword>
<dbReference type="Gene3D" id="1.10.10.10">
    <property type="entry name" value="Winged helix-like DNA-binding domain superfamily/Winged helix DNA-binding domain"/>
    <property type="match status" value="1"/>
</dbReference>
<dbReference type="STRING" id="396014.BF93_17070"/>
<reference evidence="6 7" key="1">
    <citation type="submission" date="2014-02" db="EMBL/GenBank/DDBJ databases">
        <title>Genome sequence of Brachybacterium phenoliresistens strain W13A50.</title>
        <authorList>
            <person name="Wang X."/>
        </authorList>
    </citation>
    <scope>NUCLEOTIDE SEQUENCE [LARGE SCALE GENOMIC DNA]</scope>
    <source>
        <strain evidence="6 7">W13A50</strain>
    </source>
</reference>
<evidence type="ECO:0000256" key="3">
    <source>
        <dbReference type="ARBA" id="ARBA00023125"/>
    </source>
</evidence>
<dbReference type="PATRIC" id="fig|396014.3.peg.1757"/>
<feature type="domain" description="HTH lysR-type" evidence="5">
    <location>
        <begin position="1"/>
        <end position="59"/>
    </location>
</feature>
<dbReference type="InterPro" id="IPR000847">
    <property type="entry name" value="LysR_HTH_N"/>
</dbReference>
<accession>Z9JU36</accession>